<dbReference type="GO" id="GO:0043130">
    <property type="term" value="F:ubiquitin binding"/>
    <property type="evidence" value="ECO:0007669"/>
    <property type="project" value="TreeGrafter"/>
</dbReference>
<dbReference type="InterPro" id="IPR012989">
    <property type="entry name" value="SEP_domain"/>
</dbReference>
<dbReference type="GO" id="GO:0043161">
    <property type="term" value="P:proteasome-mediated ubiquitin-dependent protein catabolic process"/>
    <property type="evidence" value="ECO:0007669"/>
    <property type="project" value="TreeGrafter"/>
</dbReference>
<dbReference type="Pfam" id="PF08059">
    <property type="entry name" value="SEP"/>
    <property type="match status" value="1"/>
</dbReference>
<dbReference type="GO" id="GO:0031468">
    <property type="term" value="P:nuclear membrane reassembly"/>
    <property type="evidence" value="ECO:0007669"/>
    <property type="project" value="TreeGrafter"/>
</dbReference>
<sequence length="413" mass="43684">MAARGDLIAQFIEITGTDENVARFYLSSCDWDIEHALGNYWSTQADLPVPVPSVGHADNPKPKPTSSSGAGASAAAPAVAGATKSADAATAASSSAASVDIAPAASKAKPKFATLSDMSKEPSSDDDQQAFYAGGSDRSGQQVLGPPKRKNFREQLTDMMRSAQEQNIAEVGPSTSSGGGGSGGPSGAVWGQGMRLGMTDNDHTAVGTNKPAQGGENKPVVVLKLWSQGFSIDGGELRHYDDPQNKEFLETVMRGEIPQELLEMGRMVNVDVEDHRHEDFKRQAAPQTFKGSGQKLGSPVANVVTEAPTVPVALSPVETANQEASARDAINLNSEAPSTTLQIRLADGSRLAAQFNLTHTVSDIRRFIQTARPQYSTSNFILVSSFPTRELSDDSSTIEKAGLKNAALMQRLK</sequence>
<dbReference type="CTD" id="35674"/>
<dbReference type="PANTHER" id="PTHR23333">
    <property type="entry name" value="UBX DOMAIN CONTAINING PROTEIN"/>
    <property type="match status" value="1"/>
</dbReference>
<dbReference type="Gene3D" id="1.10.8.10">
    <property type="entry name" value="DNA helicase RuvA subunit, C-terminal domain"/>
    <property type="match status" value="1"/>
</dbReference>
<dbReference type="Pfam" id="PF00789">
    <property type="entry name" value="UBX"/>
    <property type="match status" value="1"/>
</dbReference>
<dbReference type="InterPro" id="IPR001012">
    <property type="entry name" value="UBX_dom"/>
</dbReference>
<keyword evidence="4" id="KW-1185">Reference proteome</keyword>
<dbReference type="PANTHER" id="PTHR23333:SF20">
    <property type="entry name" value="NSFL1 COFACTOR P47"/>
    <property type="match status" value="1"/>
</dbReference>
<feature type="region of interest" description="Disordered" evidence="1">
    <location>
        <begin position="170"/>
        <end position="192"/>
    </location>
</feature>
<feature type="domain" description="UBX" evidence="2">
    <location>
        <begin position="334"/>
        <end position="411"/>
    </location>
</feature>
<dbReference type="Pfam" id="PF14555">
    <property type="entry name" value="UBA_4"/>
    <property type="match status" value="1"/>
</dbReference>
<dbReference type="GO" id="GO:0005634">
    <property type="term" value="C:nucleus"/>
    <property type="evidence" value="ECO:0007669"/>
    <property type="project" value="UniProtKB-SubCell"/>
</dbReference>
<dbReference type="CDD" id="cd14672">
    <property type="entry name" value="UBA_ceTYDP2_like"/>
    <property type="match status" value="1"/>
</dbReference>
<dbReference type="GO" id="GO:0061025">
    <property type="term" value="P:membrane fusion"/>
    <property type="evidence" value="ECO:0007669"/>
    <property type="project" value="TreeGrafter"/>
</dbReference>
<evidence type="ECO:0000259" key="2">
    <source>
        <dbReference type="PROSITE" id="PS50033"/>
    </source>
</evidence>
<dbReference type="RefSeq" id="XP_016941215.2">
    <property type="nucleotide sequence ID" value="XM_017085726.4"/>
</dbReference>
<dbReference type="CDD" id="cd01770">
    <property type="entry name" value="UBX_UBXN2"/>
    <property type="match status" value="1"/>
</dbReference>
<feature type="domain" description="SEP" evidence="3">
    <location>
        <begin position="218"/>
        <end position="281"/>
    </location>
</feature>
<dbReference type="InterPro" id="IPR009060">
    <property type="entry name" value="UBA-like_sf"/>
</dbReference>
<reference evidence="5" key="1">
    <citation type="submission" date="2025-08" db="UniProtKB">
        <authorList>
            <consortium name="RefSeq"/>
        </authorList>
    </citation>
    <scope>IDENTIFICATION</scope>
</reference>
<dbReference type="SUPFAM" id="SSF102848">
    <property type="entry name" value="NSFL1 (p97 ATPase) cofactor p47, SEP domain"/>
    <property type="match status" value="1"/>
</dbReference>
<name>A0AB39ZTS5_DROSZ</name>
<accession>A0AB39ZTS5</accession>
<dbReference type="GO" id="GO:0005813">
    <property type="term" value="C:centrosome"/>
    <property type="evidence" value="ECO:0007669"/>
    <property type="project" value="UniProtKB-SubCell"/>
</dbReference>
<dbReference type="PROSITE" id="PS50033">
    <property type="entry name" value="UBX"/>
    <property type="match status" value="1"/>
</dbReference>
<dbReference type="PROSITE" id="PS51399">
    <property type="entry name" value="SEP"/>
    <property type="match status" value="1"/>
</dbReference>
<dbReference type="SUPFAM" id="SSF54236">
    <property type="entry name" value="Ubiquitin-like"/>
    <property type="match status" value="1"/>
</dbReference>
<organism evidence="4 5">
    <name type="scientific">Drosophila suzukii</name>
    <name type="common">Spotted-wing drosophila fruit fly</name>
    <dbReference type="NCBI Taxonomy" id="28584"/>
    <lineage>
        <taxon>Eukaryota</taxon>
        <taxon>Metazoa</taxon>
        <taxon>Ecdysozoa</taxon>
        <taxon>Arthropoda</taxon>
        <taxon>Hexapoda</taxon>
        <taxon>Insecta</taxon>
        <taxon>Pterygota</taxon>
        <taxon>Neoptera</taxon>
        <taxon>Endopterygota</taxon>
        <taxon>Diptera</taxon>
        <taxon>Brachycera</taxon>
        <taxon>Muscomorpha</taxon>
        <taxon>Ephydroidea</taxon>
        <taxon>Drosophilidae</taxon>
        <taxon>Drosophila</taxon>
        <taxon>Sophophora</taxon>
    </lineage>
</organism>
<evidence type="ECO:0000259" key="3">
    <source>
        <dbReference type="PROSITE" id="PS51399"/>
    </source>
</evidence>
<dbReference type="Gene3D" id="3.10.20.90">
    <property type="entry name" value="Phosphatidylinositol 3-kinase Catalytic Subunit, Chain A, domain 1"/>
    <property type="match status" value="1"/>
</dbReference>
<proteinExistence type="predicted"/>
<dbReference type="SUPFAM" id="SSF46934">
    <property type="entry name" value="UBA-like"/>
    <property type="match status" value="1"/>
</dbReference>
<dbReference type="SMART" id="SM00166">
    <property type="entry name" value="UBX"/>
    <property type="match status" value="1"/>
</dbReference>
<feature type="region of interest" description="Disordered" evidence="1">
    <location>
        <begin position="114"/>
        <end position="148"/>
    </location>
</feature>
<dbReference type="InterPro" id="IPR029071">
    <property type="entry name" value="Ubiquitin-like_domsf"/>
</dbReference>
<feature type="region of interest" description="Disordered" evidence="1">
    <location>
        <begin position="51"/>
        <end position="72"/>
    </location>
</feature>
<gene>
    <name evidence="5" type="primary">p47</name>
</gene>
<dbReference type="AlphaFoldDB" id="A0AB39ZTS5"/>
<dbReference type="GeneID" id="108018209"/>
<dbReference type="Gene3D" id="3.30.420.210">
    <property type="entry name" value="SEP domain"/>
    <property type="match status" value="1"/>
</dbReference>
<protein>
    <submittedName>
        <fullName evidence="5">NSFL1 cofactor p47</fullName>
    </submittedName>
</protein>
<dbReference type="InterPro" id="IPR036241">
    <property type="entry name" value="NSFL1C_SEP_dom_sf"/>
</dbReference>
<evidence type="ECO:0000313" key="4">
    <source>
        <dbReference type="Proteomes" id="UP001652628"/>
    </source>
</evidence>
<dbReference type="GO" id="GO:0007030">
    <property type="term" value="P:Golgi organization"/>
    <property type="evidence" value="ECO:0007669"/>
    <property type="project" value="TreeGrafter"/>
</dbReference>
<dbReference type="SMART" id="SM00553">
    <property type="entry name" value="SEP"/>
    <property type="match status" value="1"/>
</dbReference>
<feature type="compositionally biased region" description="Gly residues" evidence="1">
    <location>
        <begin position="177"/>
        <end position="186"/>
    </location>
</feature>
<evidence type="ECO:0000313" key="5">
    <source>
        <dbReference type="RefSeq" id="XP_016941215.2"/>
    </source>
</evidence>
<dbReference type="GO" id="GO:0000045">
    <property type="term" value="P:autophagosome assembly"/>
    <property type="evidence" value="ECO:0007669"/>
    <property type="project" value="TreeGrafter"/>
</dbReference>
<dbReference type="GO" id="GO:0005794">
    <property type="term" value="C:Golgi apparatus"/>
    <property type="evidence" value="ECO:0007669"/>
    <property type="project" value="UniProtKB-SubCell"/>
</dbReference>
<dbReference type="GO" id="GO:0005829">
    <property type="term" value="C:cytosol"/>
    <property type="evidence" value="ECO:0007669"/>
    <property type="project" value="TreeGrafter"/>
</dbReference>
<dbReference type="Proteomes" id="UP001652628">
    <property type="component" value="Chromosome 2R"/>
</dbReference>
<evidence type="ECO:0000256" key="1">
    <source>
        <dbReference type="SAM" id="MobiDB-lite"/>
    </source>
</evidence>